<dbReference type="EMBL" id="AP027452">
    <property type="protein sequence ID" value="BDY28381.1"/>
    <property type="molecule type" value="Genomic_DNA"/>
</dbReference>
<protein>
    <submittedName>
        <fullName evidence="3">ESX-1 secretion-associated protein EspH</fullName>
    </submittedName>
</protein>
<reference evidence="2 4" key="1">
    <citation type="journal article" date="2019" name="Emerg. Microbes Infect.">
        <title>Comprehensive subspecies identification of 175 nontuberculous mycobacteria species based on 7547 genomic profiles.</title>
        <authorList>
            <person name="Matsumoto Y."/>
            <person name="Kinjo T."/>
            <person name="Motooka D."/>
            <person name="Nabeya D."/>
            <person name="Jung N."/>
            <person name="Uechi K."/>
            <person name="Horii T."/>
            <person name="Iida T."/>
            <person name="Fujita J."/>
            <person name="Nakamura S."/>
        </authorList>
    </citation>
    <scope>NUCLEOTIDE SEQUENCE [LARGE SCALE GENOMIC DNA]</scope>
    <source>
        <strain evidence="2 4">JCM 12375</strain>
    </source>
</reference>
<dbReference type="Proteomes" id="UP000465622">
    <property type="component" value="Chromosome"/>
</dbReference>
<proteinExistence type="predicted"/>
<dbReference type="AlphaFoldDB" id="A0AAI8TT66"/>
<dbReference type="Proteomes" id="UP001241092">
    <property type="component" value="Chromosome"/>
</dbReference>
<evidence type="ECO:0000313" key="2">
    <source>
        <dbReference type="EMBL" id="BBX32997.1"/>
    </source>
</evidence>
<evidence type="ECO:0000313" key="4">
    <source>
        <dbReference type="Proteomes" id="UP000465622"/>
    </source>
</evidence>
<accession>A0AAI8TT66</accession>
<name>A0AAI8TT66_MYCME</name>
<dbReference type="RefSeq" id="WP_036430291.1">
    <property type="nucleotide sequence ID" value="NZ_AP022567.1"/>
</dbReference>
<reference evidence="3" key="3">
    <citation type="submission" date="2023-03" db="EMBL/GenBank/DDBJ databases">
        <title>Draft genome sequence of a Mycolicibacterium mageritense strain H4_3_1 isolated from a hybrid biological-inorganic system reactor.</title>
        <authorList>
            <person name="Feng X."/>
            <person name="Kazama D."/>
            <person name="Sato K."/>
            <person name="Kobayashi H."/>
        </authorList>
    </citation>
    <scope>NUCLEOTIDE SEQUENCE</scope>
    <source>
        <strain evidence="3">H4_3_1</strain>
    </source>
</reference>
<dbReference type="EMBL" id="AP022567">
    <property type="protein sequence ID" value="BBX32997.1"/>
    <property type="molecule type" value="Genomic_DNA"/>
</dbReference>
<reference evidence="2" key="2">
    <citation type="submission" date="2020-02" db="EMBL/GenBank/DDBJ databases">
        <authorList>
            <person name="Matsumoto Y."/>
            <person name="Kinjo T."/>
            <person name="Motooka D."/>
            <person name="Nabeya D."/>
            <person name="Jung N."/>
            <person name="Uechi K."/>
            <person name="Horii T."/>
            <person name="Iida T."/>
            <person name="Fujita J."/>
            <person name="Nakamura S."/>
        </authorList>
    </citation>
    <scope>NUCLEOTIDE SEQUENCE</scope>
    <source>
        <strain evidence="2">JCM 12375</strain>
    </source>
</reference>
<organism evidence="3 5">
    <name type="scientific">Mycolicibacterium mageritense</name>
    <name type="common">Mycobacterium mageritense</name>
    <dbReference type="NCBI Taxonomy" id="53462"/>
    <lineage>
        <taxon>Bacteria</taxon>
        <taxon>Bacillati</taxon>
        <taxon>Actinomycetota</taxon>
        <taxon>Actinomycetes</taxon>
        <taxon>Mycobacteriales</taxon>
        <taxon>Mycobacteriaceae</taxon>
        <taxon>Mycolicibacterium</taxon>
    </lineage>
</organism>
<feature type="region of interest" description="Disordered" evidence="1">
    <location>
        <begin position="1"/>
        <end position="54"/>
    </location>
</feature>
<keyword evidence="4" id="KW-1185">Reference proteome</keyword>
<feature type="compositionally biased region" description="Acidic residues" evidence="1">
    <location>
        <begin position="1"/>
        <end position="15"/>
    </location>
</feature>
<sequence>MGDFPPYDEDDENDGYDGLSALDYGYPAEDSDDDSGLSALDAVSGPVPDAADEVDSGLDAFHEPEDDEEPAVPVFTVTNPPGTVTVTTYLDGRVQHIELSPKAVNMSEAELADEILVIADLAAQDARSAQYAVMLEGMRTHGHDDVDTREFLNRELKLPSPEQADSARAQVFATRYGVNNG</sequence>
<gene>
    <name evidence="3" type="primary">espH</name>
    <name evidence="3" type="ORF">hbim_02315</name>
    <name evidence="2" type="ORF">MMAGJ_22790</name>
</gene>
<evidence type="ECO:0000313" key="5">
    <source>
        <dbReference type="Proteomes" id="UP001241092"/>
    </source>
</evidence>
<evidence type="ECO:0000256" key="1">
    <source>
        <dbReference type="SAM" id="MobiDB-lite"/>
    </source>
</evidence>
<evidence type="ECO:0000313" key="3">
    <source>
        <dbReference type="EMBL" id="BDY28381.1"/>
    </source>
</evidence>